<dbReference type="Pfam" id="PF13340">
    <property type="entry name" value="DUF4096"/>
    <property type="match status" value="1"/>
</dbReference>
<dbReference type="InterPro" id="IPR002559">
    <property type="entry name" value="Transposase_11"/>
</dbReference>
<reference evidence="3 4" key="1">
    <citation type="submission" date="2017-09" db="EMBL/GenBank/DDBJ databases">
        <title>Comparative genomics of rhizobia isolated from Phaseolus vulgaris in China.</title>
        <authorList>
            <person name="Tong W."/>
        </authorList>
    </citation>
    <scope>NUCLEOTIDE SEQUENCE [LARGE SCALE GENOMIC DNA]</scope>
    <source>
        <strain evidence="3 4">PCH1</strain>
    </source>
</reference>
<gene>
    <name evidence="3" type="ORF">CO661_34070</name>
</gene>
<dbReference type="Proteomes" id="UP000220353">
    <property type="component" value="Unassembled WGS sequence"/>
</dbReference>
<comment type="caution">
    <text evidence="3">The sequence shown here is derived from an EMBL/GenBank/DDBJ whole genome shotgun (WGS) entry which is preliminary data.</text>
</comment>
<feature type="domain" description="Insertion element IS402-like" evidence="2">
    <location>
        <begin position="9"/>
        <end position="82"/>
    </location>
</feature>
<dbReference type="PANTHER" id="PTHR46637:SF1">
    <property type="entry name" value="BLL5188 PROTEIN"/>
    <property type="match status" value="1"/>
</dbReference>
<accession>A0A2A6LN30</accession>
<name>A0A2A6LN30_RHIFR</name>
<dbReference type="NCBIfam" id="NF033580">
    <property type="entry name" value="transpos_IS5_3"/>
    <property type="match status" value="1"/>
</dbReference>
<organism evidence="3 4">
    <name type="scientific">Rhizobium fredii</name>
    <name type="common">Sinorhizobium fredii</name>
    <dbReference type="NCBI Taxonomy" id="380"/>
    <lineage>
        <taxon>Bacteria</taxon>
        <taxon>Pseudomonadati</taxon>
        <taxon>Pseudomonadota</taxon>
        <taxon>Alphaproteobacteria</taxon>
        <taxon>Hyphomicrobiales</taxon>
        <taxon>Rhizobiaceae</taxon>
        <taxon>Sinorhizobium/Ensifer group</taxon>
        <taxon>Sinorhizobium</taxon>
    </lineage>
</organism>
<evidence type="ECO:0000313" key="4">
    <source>
        <dbReference type="Proteomes" id="UP000220353"/>
    </source>
</evidence>
<dbReference type="PANTHER" id="PTHR46637">
    <property type="entry name" value="TIS1421-TRANSPOSASE PROTEIN A"/>
    <property type="match status" value="1"/>
</dbReference>
<evidence type="ECO:0000313" key="3">
    <source>
        <dbReference type="EMBL" id="PDT42610.1"/>
    </source>
</evidence>
<feature type="domain" description="Transposase IS4-like" evidence="1">
    <location>
        <begin position="94"/>
        <end position="249"/>
    </location>
</feature>
<dbReference type="GO" id="GO:0003677">
    <property type="term" value="F:DNA binding"/>
    <property type="evidence" value="ECO:0007669"/>
    <property type="project" value="InterPro"/>
</dbReference>
<evidence type="ECO:0000259" key="2">
    <source>
        <dbReference type="Pfam" id="PF13340"/>
    </source>
</evidence>
<proteinExistence type="predicted"/>
<dbReference type="InterPro" id="IPR052909">
    <property type="entry name" value="Transposase_6_like"/>
</dbReference>
<dbReference type="EMBL" id="NWTC01000100">
    <property type="protein sequence ID" value="PDT42610.1"/>
    <property type="molecule type" value="Genomic_DNA"/>
</dbReference>
<sequence>MGVLDRLILRDEQWERMSPHIIGDERTRGSSGRDNRMFVEAVLWIVRTGSPWRDLPEVFGEWNSVFRRFSRWSHKGIWWRLFAALSDDPDFEYLIVDSTIIRAHQHAAGAKKGPEDQALGRSRGGLSTKIHMAVRGLGCPVRFALTAGQKGDAPQADALIEGLPAQVVMADAAYDSDRLRNAIADKGAVAVIPNNPSRAQKYPLDKHLYAQRHLIECCFAKLKQFRRVATRFEKTARNYLAVVTIAATVLWIR</sequence>
<dbReference type="AlphaFoldDB" id="A0A2A6LN30"/>
<dbReference type="GO" id="GO:0004803">
    <property type="term" value="F:transposase activity"/>
    <property type="evidence" value="ECO:0007669"/>
    <property type="project" value="InterPro"/>
</dbReference>
<protein>
    <submittedName>
        <fullName evidence="3">IS5/IS1182 family transposase</fullName>
    </submittedName>
</protein>
<dbReference type="Pfam" id="PF01609">
    <property type="entry name" value="DDE_Tnp_1"/>
    <property type="match status" value="1"/>
</dbReference>
<evidence type="ECO:0000259" key="1">
    <source>
        <dbReference type="Pfam" id="PF01609"/>
    </source>
</evidence>
<dbReference type="GO" id="GO:0006313">
    <property type="term" value="P:DNA transposition"/>
    <property type="evidence" value="ECO:0007669"/>
    <property type="project" value="InterPro"/>
</dbReference>
<dbReference type="InterPro" id="IPR025161">
    <property type="entry name" value="IS402-like_dom"/>
</dbReference>